<name>F5XFV7_MICPN</name>
<reference evidence="2 3" key="1">
    <citation type="submission" date="2011-05" db="EMBL/GenBank/DDBJ databases">
        <title>Whole genome sequence of Microlunatus phosphovorus NM-1.</title>
        <authorList>
            <person name="Hosoyama A."/>
            <person name="Sasaki K."/>
            <person name="Harada T."/>
            <person name="Igarashi R."/>
            <person name="Kawakoshi A."/>
            <person name="Sasagawa M."/>
            <person name="Fukada J."/>
            <person name="Nakamura S."/>
            <person name="Katano Y."/>
            <person name="Hanada S."/>
            <person name="Kamagata Y."/>
            <person name="Nakamura N."/>
            <person name="Yamazaki S."/>
            <person name="Fujita N."/>
        </authorList>
    </citation>
    <scope>NUCLEOTIDE SEQUENCE [LARGE SCALE GENOMIC DNA]</scope>
    <source>
        <strain evidence="3">ATCC 700054 / DSM 10555 / JCM 9379 / NBRC 101784 / NCIMB 13414 / VKM Ac-1990 / NM-1</strain>
    </source>
</reference>
<dbReference type="HOGENOM" id="CLU_2538808_0_0_11"/>
<keyword evidence="3" id="KW-1185">Reference proteome</keyword>
<dbReference type="EMBL" id="AP012204">
    <property type="protein sequence ID" value="BAK37891.1"/>
    <property type="molecule type" value="Genomic_DNA"/>
</dbReference>
<proteinExistence type="predicted"/>
<accession>F5XFV7</accession>
<evidence type="ECO:0000313" key="3">
    <source>
        <dbReference type="Proteomes" id="UP000007947"/>
    </source>
</evidence>
<dbReference type="KEGG" id="mph:MLP_48770"/>
<protein>
    <submittedName>
        <fullName evidence="2">Uncharacterized protein</fullName>
    </submittedName>
</protein>
<dbReference type="Proteomes" id="UP000007947">
    <property type="component" value="Chromosome"/>
</dbReference>
<dbReference type="AlphaFoldDB" id="F5XFV7"/>
<gene>
    <name evidence="2" type="ordered locus">MLP_48770</name>
</gene>
<evidence type="ECO:0000256" key="1">
    <source>
        <dbReference type="SAM" id="MobiDB-lite"/>
    </source>
</evidence>
<sequence length="83" mass="8909">MTVIDRHIRSAPSMPGYKTSPELNATVTYANQGPLEDLPSPLRRPELHKLGLVLAPRRVGGGGEGLRGLPGARLFRGRVGVAR</sequence>
<feature type="region of interest" description="Disordered" evidence="1">
    <location>
        <begin position="1"/>
        <end position="23"/>
    </location>
</feature>
<organism evidence="2 3">
    <name type="scientific">Microlunatus phosphovorus (strain ATCC 700054 / DSM 10555 / JCM 9379 / NBRC 101784 / NCIMB 13414 / VKM Ac-1990 / NM-1)</name>
    <dbReference type="NCBI Taxonomy" id="1032480"/>
    <lineage>
        <taxon>Bacteria</taxon>
        <taxon>Bacillati</taxon>
        <taxon>Actinomycetota</taxon>
        <taxon>Actinomycetes</taxon>
        <taxon>Propionibacteriales</taxon>
        <taxon>Propionibacteriaceae</taxon>
        <taxon>Microlunatus</taxon>
    </lineage>
</organism>
<dbReference type="STRING" id="1032480.MLP_48770"/>
<evidence type="ECO:0000313" key="2">
    <source>
        <dbReference type="EMBL" id="BAK37891.1"/>
    </source>
</evidence>